<feature type="region of interest" description="Disordered" evidence="1">
    <location>
        <begin position="361"/>
        <end position="401"/>
    </location>
</feature>
<dbReference type="Pfam" id="PF10536">
    <property type="entry name" value="PMD"/>
    <property type="match status" value="1"/>
</dbReference>
<evidence type="ECO:0000256" key="1">
    <source>
        <dbReference type="SAM" id="MobiDB-lite"/>
    </source>
</evidence>
<sequence length="450" mass="51709">MVRDYANPAEHVTNYLRQPNVLLVSNIKRKSRGPATFVFCGQHLTIKRKLSWVRHIRDTHPLDTLESVQRYVRCHIFCLLGTILFADKSTAYAHAKYLPLLQNFEHISTYSWGSATLAHLYRSRCRASRYDCKEMDGPLDLLFVWAWERMPFLAPIPRQQLALADIPVARRWSHHPRTRAWISKNVASIRHDIDYMEEFVWRPYLDIIIPAELHHHLDVCDTVGPLISFECVEWHPVDRVVRQYGYAQSPPLPAQAIRLDHHCYTLRGVQCHDWSTILNEWIQQWGNRRNSRLRDRNLQPIADFSPSAEYRSWYGGLFWMYLRLSKLIQQPPHYPPQQPPHFPPQQPYAVFHPFPYHRPLLPQPSHQLPQSHRASVDGLARRSHRTPTPDSQASGSIDPHVGINTGRLNVLAAAPSGLDLNAPTQQEVVAEYIPGPSAPAEAGGSGPVEG</sequence>
<feature type="compositionally biased region" description="Polar residues" evidence="1">
    <location>
        <begin position="386"/>
        <end position="395"/>
    </location>
</feature>
<dbReference type="AlphaFoldDB" id="A0A444YF59"/>
<protein>
    <recommendedName>
        <fullName evidence="2">Aminotransferase-like plant mobile domain-containing protein</fullName>
    </recommendedName>
</protein>
<keyword evidence="4" id="KW-1185">Reference proteome</keyword>
<dbReference type="PANTHER" id="PTHR46033:SF8">
    <property type="entry name" value="PROTEIN MAINTENANCE OF MERISTEMS-LIKE"/>
    <property type="match status" value="1"/>
</dbReference>
<dbReference type="PANTHER" id="PTHR46033">
    <property type="entry name" value="PROTEIN MAIN-LIKE 2"/>
    <property type="match status" value="1"/>
</dbReference>
<evidence type="ECO:0000313" key="3">
    <source>
        <dbReference type="EMBL" id="RYR00539.1"/>
    </source>
</evidence>
<name>A0A444YF59_ARAHY</name>
<dbReference type="GO" id="GO:0010073">
    <property type="term" value="P:meristem maintenance"/>
    <property type="evidence" value="ECO:0007669"/>
    <property type="project" value="InterPro"/>
</dbReference>
<organism evidence="3 4">
    <name type="scientific">Arachis hypogaea</name>
    <name type="common">Peanut</name>
    <dbReference type="NCBI Taxonomy" id="3818"/>
    <lineage>
        <taxon>Eukaryota</taxon>
        <taxon>Viridiplantae</taxon>
        <taxon>Streptophyta</taxon>
        <taxon>Embryophyta</taxon>
        <taxon>Tracheophyta</taxon>
        <taxon>Spermatophyta</taxon>
        <taxon>Magnoliopsida</taxon>
        <taxon>eudicotyledons</taxon>
        <taxon>Gunneridae</taxon>
        <taxon>Pentapetalae</taxon>
        <taxon>rosids</taxon>
        <taxon>fabids</taxon>
        <taxon>Fabales</taxon>
        <taxon>Fabaceae</taxon>
        <taxon>Papilionoideae</taxon>
        <taxon>50 kb inversion clade</taxon>
        <taxon>dalbergioids sensu lato</taxon>
        <taxon>Dalbergieae</taxon>
        <taxon>Pterocarpus clade</taxon>
        <taxon>Arachis</taxon>
    </lineage>
</organism>
<gene>
    <name evidence="3" type="ORF">Ahy_B07g088662</name>
</gene>
<evidence type="ECO:0000313" key="4">
    <source>
        <dbReference type="Proteomes" id="UP000289738"/>
    </source>
</evidence>
<dbReference type="EMBL" id="SDMP01000017">
    <property type="protein sequence ID" value="RYR00539.1"/>
    <property type="molecule type" value="Genomic_DNA"/>
</dbReference>
<reference evidence="3 4" key="1">
    <citation type="submission" date="2019-01" db="EMBL/GenBank/DDBJ databases">
        <title>Sequencing of cultivated peanut Arachis hypogaea provides insights into genome evolution and oil improvement.</title>
        <authorList>
            <person name="Chen X."/>
        </authorList>
    </citation>
    <scope>NUCLEOTIDE SEQUENCE [LARGE SCALE GENOMIC DNA]</scope>
    <source>
        <strain evidence="4">cv. Fuhuasheng</strain>
        <tissue evidence="3">Leaves</tissue>
    </source>
</reference>
<comment type="caution">
    <text evidence="3">The sequence shown here is derived from an EMBL/GenBank/DDBJ whole genome shotgun (WGS) entry which is preliminary data.</text>
</comment>
<dbReference type="InterPro" id="IPR019557">
    <property type="entry name" value="AminoTfrase-like_pln_mobile"/>
</dbReference>
<dbReference type="Proteomes" id="UP000289738">
    <property type="component" value="Chromosome B07"/>
</dbReference>
<feature type="compositionally biased region" description="Low complexity" evidence="1">
    <location>
        <begin position="361"/>
        <end position="373"/>
    </location>
</feature>
<accession>A0A444YF59</accession>
<dbReference type="STRING" id="3818.A0A444YF59"/>
<feature type="domain" description="Aminotransferase-like plant mobile" evidence="2">
    <location>
        <begin position="49"/>
        <end position="314"/>
    </location>
</feature>
<evidence type="ECO:0000259" key="2">
    <source>
        <dbReference type="Pfam" id="PF10536"/>
    </source>
</evidence>
<dbReference type="InterPro" id="IPR044824">
    <property type="entry name" value="MAIN-like"/>
</dbReference>
<proteinExistence type="predicted"/>